<evidence type="ECO:0000313" key="6">
    <source>
        <dbReference type="Proteomes" id="UP001589683"/>
    </source>
</evidence>
<dbReference type="PANTHER" id="PTHR30154:SF34">
    <property type="entry name" value="TRANSCRIPTIONAL REGULATOR AZLB"/>
    <property type="match status" value="1"/>
</dbReference>
<dbReference type="Gene3D" id="1.10.10.10">
    <property type="entry name" value="Winged helix-like DNA-binding domain superfamily/Winged helix DNA-binding domain"/>
    <property type="match status" value="1"/>
</dbReference>
<dbReference type="PRINTS" id="PR00033">
    <property type="entry name" value="HTHASNC"/>
</dbReference>
<dbReference type="SUPFAM" id="SSF46785">
    <property type="entry name" value="Winged helix' DNA-binding domain"/>
    <property type="match status" value="1"/>
</dbReference>
<dbReference type="InterPro" id="IPR019888">
    <property type="entry name" value="Tscrpt_reg_AsnC-like"/>
</dbReference>
<dbReference type="InterPro" id="IPR019885">
    <property type="entry name" value="Tscrpt_reg_HTH_AsnC-type_CS"/>
</dbReference>
<dbReference type="EMBL" id="JBHMEA010000048">
    <property type="protein sequence ID" value="MFB9233166.1"/>
    <property type="molecule type" value="Genomic_DNA"/>
</dbReference>
<dbReference type="Proteomes" id="UP001589683">
    <property type="component" value="Unassembled WGS sequence"/>
</dbReference>
<dbReference type="SUPFAM" id="SSF54909">
    <property type="entry name" value="Dimeric alpha+beta barrel"/>
    <property type="match status" value="1"/>
</dbReference>
<dbReference type="InterPro" id="IPR011991">
    <property type="entry name" value="ArsR-like_HTH"/>
</dbReference>
<keyword evidence="1" id="KW-0805">Transcription regulation</keyword>
<dbReference type="PROSITE" id="PS00519">
    <property type="entry name" value="HTH_ASNC_1"/>
    <property type="match status" value="1"/>
</dbReference>
<dbReference type="Pfam" id="PF01037">
    <property type="entry name" value="AsnC_trans_reg"/>
    <property type="match status" value="1"/>
</dbReference>
<gene>
    <name evidence="5" type="ORF">ACFFUT_15350</name>
</gene>
<reference evidence="5 6" key="1">
    <citation type="submission" date="2024-09" db="EMBL/GenBank/DDBJ databases">
        <authorList>
            <person name="Sun Q."/>
            <person name="Mori K."/>
        </authorList>
    </citation>
    <scope>NUCLEOTIDE SEQUENCE [LARGE SCALE GENOMIC DNA]</scope>
    <source>
        <strain evidence="5 6">CECT 8726</strain>
    </source>
</reference>
<sequence>MDAKDQQIIRELQLDGRLTNNELAERVNLSPSPCLRRLRNLEKSGVIQGYTALVDQAAYGLPITVFIRIRLEHHNKEAVQVFEQHINRIDEVLDCYLMTGDSDYLLRVIVESLASYEDFIREKIHRIPSIASIDTSFAYGTVKQNRAFASVI</sequence>
<dbReference type="Gene3D" id="3.30.70.920">
    <property type="match status" value="1"/>
</dbReference>
<accession>A0ABV5JI84</accession>
<dbReference type="SMART" id="SM00344">
    <property type="entry name" value="HTH_ASNC"/>
    <property type="match status" value="1"/>
</dbReference>
<dbReference type="InterPro" id="IPR036388">
    <property type="entry name" value="WH-like_DNA-bd_sf"/>
</dbReference>
<name>A0ABV5JI84_9RHOB</name>
<organism evidence="5 6">
    <name type="scientific">Pseudohalocynthiibacter aestuariivivens</name>
    <dbReference type="NCBI Taxonomy" id="1591409"/>
    <lineage>
        <taxon>Bacteria</taxon>
        <taxon>Pseudomonadati</taxon>
        <taxon>Pseudomonadota</taxon>
        <taxon>Alphaproteobacteria</taxon>
        <taxon>Rhodobacterales</taxon>
        <taxon>Paracoccaceae</taxon>
        <taxon>Pseudohalocynthiibacter</taxon>
    </lineage>
</organism>
<proteinExistence type="predicted"/>
<dbReference type="InterPro" id="IPR000485">
    <property type="entry name" value="AsnC-type_HTH_dom"/>
</dbReference>
<dbReference type="InterPro" id="IPR036390">
    <property type="entry name" value="WH_DNA-bd_sf"/>
</dbReference>
<evidence type="ECO:0000313" key="5">
    <source>
        <dbReference type="EMBL" id="MFB9233166.1"/>
    </source>
</evidence>
<keyword evidence="2" id="KW-0238">DNA-binding</keyword>
<evidence type="ECO:0000256" key="1">
    <source>
        <dbReference type="ARBA" id="ARBA00023015"/>
    </source>
</evidence>
<dbReference type="InterPro" id="IPR019887">
    <property type="entry name" value="Tscrpt_reg_AsnC/Lrp_C"/>
</dbReference>
<evidence type="ECO:0000259" key="4">
    <source>
        <dbReference type="PROSITE" id="PS50956"/>
    </source>
</evidence>
<dbReference type="CDD" id="cd00090">
    <property type="entry name" value="HTH_ARSR"/>
    <property type="match status" value="1"/>
</dbReference>
<dbReference type="PANTHER" id="PTHR30154">
    <property type="entry name" value="LEUCINE-RESPONSIVE REGULATORY PROTEIN"/>
    <property type="match status" value="1"/>
</dbReference>
<evidence type="ECO:0000256" key="3">
    <source>
        <dbReference type="ARBA" id="ARBA00023163"/>
    </source>
</evidence>
<dbReference type="PROSITE" id="PS50956">
    <property type="entry name" value="HTH_ASNC_2"/>
    <property type="match status" value="1"/>
</dbReference>
<comment type="caution">
    <text evidence="5">The sequence shown here is derived from an EMBL/GenBank/DDBJ whole genome shotgun (WGS) entry which is preliminary data.</text>
</comment>
<dbReference type="InterPro" id="IPR011008">
    <property type="entry name" value="Dimeric_a/b-barrel"/>
</dbReference>
<dbReference type="Pfam" id="PF13412">
    <property type="entry name" value="HTH_24"/>
    <property type="match status" value="1"/>
</dbReference>
<evidence type="ECO:0000256" key="2">
    <source>
        <dbReference type="ARBA" id="ARBA00023125"/>
    </source>
</evidence>
<dbReference type="RefSeq" id="WP_213889450.1">
    <property type="nucleotide sequence ID" value="NZ_JAGFNU010000006.1"/>
</dbReference>
<keyword evidence="6" id="KW-1185">Reference proteome</keyword>
<feature type="domain" description="HTH asnC-type" evidence="4">
    <location>
        <begin position="1"/>
        <end position="62"/>
    </location>
</feature>
<protein>
    <submittedName>
        <fullName evidence="5">Lrp/AsnC family transcriptional regulator</fullName>
    </submittedName>
</protein>
<keyword evidence="3" id="KW-0804">Transcription</keyword>